<feature type="binding site" evidence="10">
    <location>
        <position position="320"/>
    </location>
    <ligand>
        <name>IMP</name>
        <dbReference type="ChEBI" id="CHEBI:58053"/>
    </ligand>
</feature>
<dbReference type="OrthoDB" id="418595at2759"/>
<evidence type="ECO:0000259" key="13">
    <source>
        <dbReference type="Pfam" id="PF00478"/>
    </source>
</evidence>
<keyword evidence="15" id="KW-1185">Reference proteome</keyword>
<evidence type="ECO:0000256" key="8">
    <source>
        <dbReference type="ARBA" id="ARBA00048028"/>
    </source>
</evidence>
<feature type="binding site" evidence="10">
    <location>
        <begin position="292"/>
        <end position="296"/>
    </location>
    <ligand>
        <name>IMP</name>
        <dbReference type="ChEBI" id="CHEBI:58053"/>
    </ligand>
</feature>
<feature type="binding site" evidence="10">
    <location>
        <position position="210"/>
    </location>
    <ligand>
        <name>IMP</name>
        <dbReference type="ChEBI" id="CHEBI:58053"/>
    </ligand>
</feature>
<evidence type="ECO:0000256" key="12">
    <source>
        <dbReference type="PIRSR" id="PIRSR000130-4"/>
    </source>
</evidence>
<dbReference type="GO" id="GO:0006177">
    <property type="term" value="P:GMP biosynthetic process"/>
    <property type="evidence" value="ECO:0007669"/>
    <property type="project" value="UniProtKB-KW"/>
</dbReference>
<keyword evidence="7 11" id="KW-0520">NAD</keyword>
<accession>A0A023BAZ8</accession>
<reference evidence="14" key="1">
    <citation type="submission" date="2013-12" db="EMBL/GenBank/DDBJ databases">
        <authorList>
            <person name="Omoto C.K."/>
            <person name="Sibley D."/>
            <person name="Venepally P."/>
            <person name="Hadjithomas M."/>
            <person name="Karamycheva S."/>
            <person name="Brunk B."/>
            <person name="Roos D."/>
            <person name="Caler E."/>
            <person name="Lorenzi H."/>
        </authorList>
    </citation>
    <scope>NUCLEOTIDE SEQUENCE</scope>
</reference>
<dbReference type="InterPro" id="IPR015875">
    <property type="entry name" value="IMP_DH/GMP_Rdtase_CS"/>
</dbReference>
<dbReference type="OMA" id="PGSHCTT"/>
<comment type="caution">
    <text evidence="14">The sequence shown here is derived from an EMBL/GenBank/DDBJ whole genome shotgun (WGS) entry which is preliminary data.</text>
</comment>
<dbReference type="GO" id="GO:0003938">
    <property type="term" value="F:IMP dehydrogenase activity"/>
    <property type="evidence" value="ECO:0007669"/>
    <property type="project" value="UniProtKB-EC"/>
</dbReference>
<feature type="binding site" evidence="10">
    <location>
        <begin position="245"/>
        <end position="247"/>
    </location>
    <ligand>
        <name>IMP</name>
        <dbReference type="ChEBI" id="CHEBI:58053"/>
    </ligand>
</feature>
<dbReference type="RefSeq" id="XP_011129272.1">
    <property type="nucleotide sequence ID" value="XM_011130970.1"/>
</dbReference>
<dbReference type="InterPro" id="IPR005990">
    <property type="entry name" value="IMP_DH"/>
</dbReference>
<evidence type="ECO:0000313" key="14">
    <source>
        <dbReference type="EMBL" id="EZG78505.1"/>
    </source>
</evidence>
<dbReference type="SMART" id="SM01240">
    <property type="entry name" value="IMPDH"/>
    <property type="match status" value="1"/>
</dbReference>
<proteinExistence type="inferred from homology"/>
<feature type="binding site" evidence="11">
    <location>
        <begin position="134"/>
        <end position="136"/>
    </location>
    <ligand>
        <name>NAD(+)</name>
        <dbReference type="ChEBI" id="CHEBI:57540"/>
    </ligand>
</feature>
<keyword evidence="3" id="KW-0332">GMP biosynthesis</keyword>
<dbReference type="FunFam" id="3.20.20.70:FF:000424">
    <property type="entry name" value="Inosine-5'-monophosphate dehydrogenase 2"/>
    <property type="match status" value="1"/>
</dbReference>
<dbReference type="SUPFAM" id="SSF51412">
    <property type="entry name" value="Inosine monophosphate dehydrogenase (IMPDH)"/>
    <property type="match status" value="1"/>
</dbReference>
<dbReference type="GO" id="GO:0006183">
    <property type="term" value="P:GTP biosynthetic process"/>
    <property type="evidence" value="ECO:0007669"/>
    <property type="project" value="TreeGrafter"/>
</dbReference>
<feature type="active site" description="Thioimidate intermediate" evidence="9">
    <location>
        <position position="212"/>
    </location>
</feature>
<protein>
    <submittedName>
        <fullName evidence="14">Inosine-5-monophosphate dehydrogenase</fullName>
        <ecNumber evidence="14">1.1.1.205</ecNumber>
    </submittedName>
</protein>
<dbReference type="PROSITE" id="PS00487">
    <property type="entry name" value="IMP_DH_GMP_RED"/>
    <property type="match status" value="1"/>
</dbReference>
<feature type="binding site" description="in other chain" evidence="12">
    <location>
        <position position="212"/>
    </location>
    <ligand>
        <name>K(+)</name>
        <dbReference type="ChEBI" id="CHEBI:29103"/>
        <note>ligand shared between two tetrameric partners</note>
    </ligand>
</feature>
<dbReference type="InterPro" id="IPR013785">
    <property type="entry name" value="Aldolase_TIM"/>
</dbReference>
<dbReference type="EC" id="1.1.1.205" evidence="14"/>
<feature type="binding site" description="in other chain" evidence="12">
    <location>
        <position position="207"/>
    </location>
    <ligand>
        <name>K(+)</name>
        <dbReference type="ChEBI" id="CHEBI:29103"/>
        <note>ligand shared between two tetrameric partners</note>
    </ligand>
</feature>
<dbReference type="eggNOG" id="KOG2550">
    <property type="taxonomic scope" value="Eukaryota"/>
</dbReference>
<sequence length="392" mass="41295">MSYQEGLTFDDVLMLPNYSEVLPHEALLHTRLAGDIQLNLPLLSAAMDTVTESGMAVAMAAAGGLGFIHKNMTAERQAAEVKAVKTAPVPEGAEHAAVDARGRLRVGAALGCAADTLDRARALVDAGVDILLVDSSHGHSKGVMETIRKLRALFPNRKASDRQAHDSVPDDSDYSRPIPLVGGNVCTQEGVVALVESGADCVKVGIGPGSICTTRVVTGVGCPQFTAVSECAKVARELDIPIIADGGMRFSGDITKALAAGASSVMMGSMFAGTAEAPGELKQIDGRAFKVYRGMGSEGAMRQGSADRYFQTTARKLVPEGVEGLIPFKGHMEDTVYQITGGLRSCMGLVGCKYITDMWTKVRFTKITAATLKESHPHSLTSIKAAANYQLA</sequence>
<dbReference type="Proteomes" id="UP000019763">
    <property type="component" value="Unassembled WGS sequence"/>
</dbReference>
<dbReference type="EMBL" id="AFNH02000271">
    <property type="protein sequence ID" value="EZG78505.1"/>
    <property type="molecule type" value="Genomic_DNA"/>
</dbReference>
<comment type="similarity">
    <text evidence="2">Belongs to the IMPDH/GMPR family.</text>
</comment>
<evidence type="ECO:0000256" key="3">
    <source>
        <dbReference type="ARBA" id="ARBA00022749"/>
    </source>
</evidence>
<keyword evidence="6 14" id="KW-0560">Oxidoreductase</keyword>
<dbReference type="InterPro" id="IPR001093">
    <property type="entry name" value="IMP_DH_GMPRt"/>
</dbReference>
<dbReference type="PANTHER" id="PTHR11911:SF111">
    <property type="entry name" value="INOSINE-5'-MONOPHOSPHATE DEHYDROGENASE"/>
    <property type="match status" value="1"/>
</dbReference>
<dbReference type="AlphaFoldDB" id="A0A023BAZ8"/>
<feature type="binding site" description="in other chain" evidence="12">
    <location>
        <position position="209"/>
    </location>
    <ligand>
        <name>K(+)</name>
        <dbReference type="ChEBI" id="CHEBI:29103"/>
        <note>ligand shared between two tetrameric partners</note>
    </ligand>
</feature>
<gene>
    <name evidence="14" type="ORF">GNI_035350</name>
</gene>
<feature type="active site" description="Proton acceptor" evidence="9">
    <location>
        <position position="308"/>
    </location>
</feature>
<evidence type="ECO:0000313" key="15">
    <source>
        <dbReference type="Proteomes" id="UP000019763"/>
    </source>
</evidence>
<evidence type="ECO:0000256" key="7">
    <source>
        <dbReference type="ARBA" id="ARBA00023027"/>
    </source>
</evidence>
<dbReference type="CDD" id="cd00381">
    <property type="entry name" value="IMPDH"/>
    <property type="match status" value="1"/>
</dbReference>
<organism evidence="14 15">
    <name type="scientific">Gregarina niphandrodes</name>
    <name type="common">Septate eugregarine</name>
    <dbReference type="NCBI Taxonomy" id="110365"/>
    <lineage>
        <taxon>Eukaryota</taxon>
        <taxon>Sar</taxon>
        <taxon>Alveolata</taxon>
        <taxon>Apicomplexa</taxon>
        <taxon>Conoidasida</taxon>
        <taxon>Gregarinasina</taxon>
        <taxon>Eugregarinorida</taxon>
        <taxon>Gregarinidae</taxon>
        <taxon>Gregarina</taxon>
    </lineage>
</organism>
<comment type="catalytic activity">
    <reaction evidence="8">
        <text>IMP + NAD(+) + H2O = XMP + NADH + H(+)</text>
        <dbReference type="Rhea" id="RHEA:11708"/>
        <dbReference type="ChEBI" id="CHEBI:15377"/>
        <dbReference type="ChEBI" id="CHEBI:15378"/>
        <dbReference type="ChEBI" id="CHEBI:57464"/>
        <dbReference type="ChEBI" id="CHEBI:57540"/>
        <dbReference type="ChEBI" id="CHEBI:57945"/>
        <dbReference type="ChEBI" id="CHEBI:58053"/>
        <dbReference type="EC" id="1.1.1.205"/>
    </reaction>
</comment>
<dbReference type="PIRSF" id="PIRSF000130">
    <property type="entry name" value="IMPDH"/>
    <property type="match status" value="1"/>
</dbReference>
<dbReference type="Pfam" id="PF00478">
    <property type="entry name" value="IMPDH"/>
    <property type="match status" value="1"/>
</dbReference>
<dbReference type="VEuPathDB" id="CryptoDB:GNI_035350"/>
<evidence type="ECO:0000256" key="2">
    <source>
        <dbReference type="ARBA" id="ARBA00005502"/>
    </source>
</evidence>
<evidence type="ECO:0000256" key="9">
    <source>
        <dbReference type="PIRSR" id="PIRSR000130-1"/>
    </source>
</evidence>
<evidence type="ECO:0000256" key="10">
    <source>
        <dbReference type="PIRSR" id="PIRSR000130-2"/>
    </source>
</evidence>
<feature type="binding site" evidence="11">
    <location>
        <begin position="205"/>
        <end position="207"/>
    </location>
    <ligand>
        <name>NAD(+)</name>
        <dbReference type="ChEBI" id="CHEBI:57540"/>
    </ligand>
</feature>
<comment type="cofactor">
    <cofactor evidence="1">
        <name>K(+)</name>
        <dbReference type="ChEBI" id="CHEBI:29103"/>
    </cofactor>
</comment>
<keyword evidence="4" id="KW-0658">Purine biosynthesis</keyword>
<evidence type="ECO:0000256" key="4">
    <source>
        <dbReference type="ARBA" id="ARBA00022755"/>
    </source>
</evidence>
<dbReference type="Gene3D" id="3.20.20.70">
    <property type="entry name" value="Aldolase class I"/>
    <property type="match status" value="1"/>
</dbReference>
<evidence type="ECO:0000256" key="5">
    <source>
        <dbReference type="ARBA" id="ARBA00022958"/>
    </source>
</evidence>
<feature type="domain" description="IMP dehydrogenase/GMP reductase" evidence="13">
    <location>
        <begin position="6"/>
        <end position="378"/>
    </location>
</feature>
<evidence type="ECO:0000256" key="6">
    <source>
        <dbReference type="ARBA" id="ARBA00023002"/>
    </source>
</evidence>
<feature type="binding site" evidence="10">
    <location>
        <begin position="268"/>
        <end position="269"/>
    </location>
    <ligand>
        <name>IMP</name>
        <dbReference type="ChEBI" id="CHEBI:58053"/>
    </ligand>
</feature>
<keyword evidence="5 12" id="KW-0630">Potassium</keyword>
<evidence type="ECO:0000256" key="1">
    <source>
        <dbReference type="ARBA" id="ARBA00001958"/>
    </source>
</evidence>
<evidence type="ECO:0000256" key="11">
    <source>
        <dbReference type="PIRSR" id="PIRSR000130-3"/>
    </source>
</evidence>
<dbReference type="PANTHER" id="PTHR11911">
    <property type="entry name" value="INOSINE-5-MONOPHOSPHATE DEHYDROGENASE RELATED"/>
    <property type="match status" value="1"/>
</dbReference>
<dbReference type="GeneID" id="22911392"/>
<name>A0A023BAZ8_GRENI</name>